<dbReference type="InterPro" id="IPR018968">
    <property type="entry name" value="Phasin"/>
</dbReference>
<organism evidence="2 5">
    <name type="scientific">Photobacterium sanguinicancri</name>
    <dbReference type="NCBI Taxonomy" id="875932"/>
    <lineage>
        <taxon>Bacteria</taxon>
        <taxon>Pseudomonadati</taxon>
        <taxon>Pseudomonadota</taxon>
        <taxon>Gammaproteobacteria</taxon>
        <taxon>Vibrionales</taxon>
        <taxon>Vibrionaceae</taxon>
        <taxon>Photobacterium</taxon>
    </lineage>
</organism>
<evidence type="ECO:0000313" key="2">
    <source>
        <dbReference type="EMBL" id="MDO6545395.1"/>
    </source>
</evidence>
<reference evidence="3" key="2">
    <citation type="submission" date="2017-07" db="EMBL/GenBank/DDBJ databases">
        <authorList>
            <person name="Gomez-Gil B."/>
            <person name="Enciso-Ibarra K."/>
        </authorList>
    </citation>
    <scope>NUCLEOTIDE SEQUENCE</scope>
    <source>
        <strain evidence="3">CAIM 1827</strain>
    </source>
</reference>
<feature type="domain" description="Phasin" evidence="1">
    <location>
        <begin position="8"/>
        <end position="109"/>
    </location>
</feature>
<dbReference type="PIRSF" id="PIRSF028226">
    <property type="entry name" value="Phasin_3"/>
    <property type="match status" value="1"/>
</dbReference>
<gene>
    <name evidence="3" type="ORF">ASV53_15735</name>
    <name evidence="2" type="ORF">Q4568_22910</name>
</gene>
<proteinExistence type="predicted"/>
<dbReference type="EMBL" id="JAUOPU010000050">
    <property type="protein sequence ID" value="MDO6545395.1"/>
    <property type="molecule type" value="Genomic_DNA"/>
</dbReference>
<dbReference type="NCBIfam" id="TIGR02809">
    <property type="entry name" value="phasin_3"/>
    <property type="match status" value="1"/>
</dbReference>
<dbReference type="Pfam" id="PF09361">
    <property type="entry name" value="Phasin_2"/>
    <property type="match status" value="1"/>
</dbReference>
<accession>A0AAW7YFI5</accession>
<comment type="caution">
    <text evidence="2">The sequence shown here is derived from an EMBL/GenBank/DDBJ whole genome shotgun (WGS) entry which is preliminary data.</text>
</comment>
<dbReference type="Proteomes" id="UP001170624">
    <property type="component" value="Unassembled WGS sequence"/>
</dbReference>
<dbReference type="Proteomes" id="UP000215999">
    <property type="component" value="Unassembled WGS sequence"/>
</dbReference>
<protein>
    <submittedName>
        <fullName evidence="2">Phasin family protein</fullName>
    </submittedName>
</protein>
<dbReference type="RefSeq" id="WP_062691465.1">
    <property type="nucleotide sequence ID" value="NZ_AP024851.1"/>
</dbReference>
<reference evidence="3 4" key="1">
    <citation type="journal article" date="2016" name="Antonie Van Leeuwenhoek">
        <title>Photobacterium sanguinicancri sp. nov. isolated from marine animals.</title>
        <authorList>
            <person name="Gomez-Gil B."/>
            <person name="Roque A."/>
            <person name="Rotllant G."/>
            <person name="Romalde J.L."/>
            <person name="Doce A."/>
            <person name="Eggermont M."/>
            <person name="Defoirdt T."/>
        </authorList>
    </citation>
    <scope>NUCLEOTIDE SEQUENCE [LARGE SCALE GENOMIC DNA]</scope>
    <source>
        <strain evidence="3 4">CAIM 1827</strain>
    </source>
</reference>
<dbReference type="InterPro" id="IPR014176">
    <property type="entry name" value="Phasin_subfam-3"/>
</dbReference>
<sequence>MYTEMFKSFSDQTEKTLAPYVKFNKLFTKNVEDITELQLAAVRAYSDLGLSQLKAVGEVKDVQSLTAFNGQQLETLTKLSQQLMEDSNKFQSIAQEFKTDVEELVAENVQQATPTA</sequence>
<reference evidence="2" key="3">
    <citation type="submission" date="2023-07" db="EMBL/GenBank/DDBJ databases">
        <title>Genome content predicts the carbon catabolic preferences of heterotrophic bacteria.</title>
        <authorList>
            <person name="Gralka M."/>
        </authorList>
    </citation>
    <scope>NUCLEOTIDE SEQUENCE</scope>
    <source>
        <strain evidence="2">G2M05</strain>
    </source>
</reference>
<dbReference type="EMBL" id="NOIF01000111">
    <property type="protein sequence ID" value="OZS42966.1"/>
    <property type="molecule type" value="Genomic_DNA"/>
</dbReference>
<evidence type="ECO:0000313" key="3">
    <source>
        <dbReference type="EMBL" id="OZS42966.1"/>
    </source>
</evidence>
<dbReference type="AlphaFoldDB" id="A0AAW7YFI5"/>
<name>A0AAW7YFI5_9GAMM</name>
<evidence type="ECO:0000313" key="5">
    <source>
        <dbReference type="Proteomes" id="UP001170624"/>
    </source>
</evidence>
<evidence type="ECO:0000313" key="4">
    <source>
        <dbReference type="Proteomes" id="UP000215999"/>
    </source>
</evidence>
<keyword evidence="4" id="KW-1185">Reference proteome</keyword>
<evidence type="ECO:0000259" key="1">
    <source>
        <dbReference type="Pfam" id="PF09361"/>
    </source>
</evidence>